<comment type="caution">
    <text evidence="6">The sequence shown here is derived from an EMBL/GenBank/DDBJ whole genome shotgun (WGS) entry which is preliminary data.</text>
</comment>
<dbReference type="SUPFAM" id="SSF53850">
    <property type="entry name" value="Periplasmic binding protein-like II"/>
    <property type="match status" value="1"/>
</dbReference>
<dbReference type="Proteomes" id="UP000283709">
    <property type="component" value="Unassembled WGS sequence"/>
</dbReference>
<name>A0A3R7I526_9BURK</name>
<dbReference type="Pfam" id="PF03466">
    <property type="entry name" value="LysR_substrate"/>
    <property type="match status" value="1"/>
</dbReference>
<evidence type="ECO:0000256" key="1">
    <source>
        <dbReference type="ARBA" id="ARBA00009437"/>
    </source>
</evidence>
<dbReference type="Pfam" id="PF00126">
    <property type="entry name" value="HTH_1"/>
    <property type="match status" value="1"/>
</dbReference>
<dbReference type="InterPro" id="IPR000847">
    <property type="entry name" value="LysR_HTH_N"/>
</dbReference>
<evidence type="ECO:0000256" key="4">
    <source>
        <dbReference type="ARBA" id="ARBA00023163"/>
    </source>
</evidence>
<keyword evidence="3" id="KW-0238">DNA-binding</keyword>
<evidence type="ECO:0000256" key="2">
    <source>
        <dbReference type="ARBA" id="ARBA00023015"/>
    </source>
</evidence>
<accession>A0A3R7I526</accession>
<dbReference type="GO" id="GO:0003700">
    <property type="term" value="F:DNA-binding transcription factor activity"/>
    <property type="evidence" value="ECO:0007669"/>
    <property type="project" value="InterPro"/>
</dbReference>
<evidence type="ECO:0000259" key="5">
    <source>
        <dbReference type="PROSITE" id="PS50931"/>
    </source>
</evidence>
<dbReference type="GO" id="GO:0005829">
    <property type="term" value="C:cytosol"/>
    <property type="evidence" value="ECO:0007669"/>
    <property type="project" value="TreeGrafter"/>
</dbReference>
<keyword evidence="2" id="KW-0805">Transcription regulation</keyword>
<dbReference type="Gene3D" id="1.10.10.10">
    <property type="entry name" value="Winged helix-like DNA-binding domain superfamily/Winged helix DNA-binding domain"/>
    <property type="match status" value="1"/>
</dbReference>
<dbReference type="Gene3D" id="3.40.190.290">
    <property type="match status" value="1"/>
</dbReference>
<dbReference type="PROSITE" id="PS50931">
    <property type="entry name" value="HTH_LYSR"/>
    <property type="match status" value="1"/>
</dbReference>
<proteinExistence type="inferred from homology"/>
<dbReference type="EMBL" id="MCAS01000068">
    <property type="protein sequence ID" value="RKF30502.1"/>
    <property type="molecule type" value="Genomic_DNA"/>
</dbReference>
<evidence type="ECO:0000313" key="6">
    <source>
        <dbReference type="EMBL" id="RKF30502.1"/>
    </source>
</evidence>
<dbReference type="InterPro" id="IPR036388">
    <property type="entry name" value="WH-like_DNA-bd_sf"/>
</dbReference>
<dbReference type="OrthoDB" id="9133980at2"/>
<dbReference type="InterPro" id="IPR005119">
    <property type="entry name" value="LysR_subst-bd"/>
</dbReference>
<evidence type="ECO:0000313" key="7">
    <source>
        <dbReference type="Proteomes" id="UP000283709"/>
    </source>
</evidence>
<dbReference type="GO" id="GO:0003677">
    <property type="term" value="F:DNA binding"/>
    <property type="evidence" value="ECO:0007669"/>
    <property type="project" value="UniProtKB-KW"/>
</dbReference>
<comment type="similarity">
    <text evidence="1">Belongs to the LysR transcriptional regulatory family.</text>
</comment>
<dbReference type="FunFam" id="1.10.10.10:FF:000001">
    <property type="entry name" value="LysR family transcriptional regulator"/>
    <property type="match status" value="1"/>
</dbReference>
<dbReference type="InterPro" id="IPR050950">
    <property type="entry name" value="HTH-type_LysR_regulators"/>
</dbReference>
<evidence type="ECO:0000256" key="3">
    <source>
        <dbReference type="ARBA" id="ARBA00023125"/>
    </source>
</evidence>
<organism evidence="6 7">
    <name type="scientific">Paraburkholderia fungorum</name>
    <dbReference type="NCBI Taxonomy" id="134537"/>
    <lineage>
        <taxon>Bacteria</taxon>
        <taxon>Pseudomonadati</taxon>
        <taxon>Pseudomonadota</taxon>
        <taxon>Betaproteobacteria</taxon>
        <taxon>Burkholderiales</taxon>
        <taxon>Burkholderiaceae</taxon>
        <taxon>Paraburkholderia</taxon>
    </lineage>
</organism>
<protein>
    <recommendedName>
        <fullName evidence="5">HTH lysR-type domain-containing protein</fullName>
    </recommendedName>
</protein>
<dbReference type="AlphaFoldDB" id="A0A3R7I526"/>
<feature type="domain" description="HTH lysR-type" evidence="5">
    <location>
        <begin position="4"/>
        <end position="61"/>
    </location>
</feature>
<keyword evidence="4" id="KW-0804">Transcription</keyword>
<dbReference type="PANTHER" id="PTHR30419">
    <property type="entry name" value="HTH-TYPE TRANSCRIPTIONAL REGULATOR YBHD"/>
    <property type="match status" value="1"/>
</dbReference>
<reference evidence="6 7" key="1">
    <citation type="submission" date="2016-07" db="EMBL/GenBank/DDBJ databases">
        <title>Genome analysis of Burkholderia fungorum ES3-20.</title>
        <authorList>
            <person name="Xu D."/>
            <person name="Yao R."/>
            <person name="Zheng S."/>
        </authorList>
    </citation>
    <scope>NUCLEOTIDE SEQUENCE [LARGE SCALE GENOMIC DNA]</scope>
    <source>
        <strain evidence="6 7">ES3-20</strain>
    </source>
</reference>
<sequence length="305" mass="33539">MVIVNLDDLTYFLAVAETGLLHRAATQVGISQPALTKAVRRLESQLGVSLFERSPKGMQLTRYGIEFQRHAVTLRAAYEATLGQIAELYSGELAKVRIGATPATEPLVDRAFLSLLKKRPALRLDLTVQLSDTLIRALLEGDIDVAVSPMPVDMPEDLRAVPLLNETTSVVCRKEHPLIASKTAATPQDLSRYPWILPSPSVSVRQQIDAYFLKHRLDGPRVQVQSNYSSPMGVFYLIANTDMLGICSTQHWPIAKQLGLQVLSATRANWPREIACLMRKNGTLSPLTATFVEQLVEEAAGPGKS</sequence>
<dbReference type="PRINTS" id="PR00039">
    <property type="entry name" value="HTHLYSR"/>
</dbReference>
<dbReference type="InterPro" id="IPR036390">
    <property type="entry name" value="WH_DNA-bd_sf"/>
</dbReference>
<dbReference type="SUPFAM" id="SSF46785">
    <property type="entry name" value="Winged helix' DNA-binding domain"/>
    <property type="match status" value="1"/>
</dbReference>
<gene>
    <name evidence="6" type="ORF">BCY88_12590</name>
</gene>